<reference evidence="4" key="3">
    <citation type="submission" date="2016-10" db="EMBL/GenBank/DDBJ databases">
        <authorList>
            <person name="de Groot N.N."/>
        </authorList>
    </citation>
    <scope>NUCLEOTIDE SEQUENCE [LARGE SCALE GENOMIC DNA]</scope>
    <source>
        <strain evidence="4">DSM 16632</strain>
    </source>
</reference>
<feature type="region of interest" description="Disordered" evidence="1">
    <location>
        <begin position="252"/>
        <end position="278"/>
    </location>
</feature>
<sequence length="278" mass="31976">MGLKFMDGNDIKLFNDKQIRTKWDQDINDYYFSIIDVIEVLTESSNPSRYWSELKKKISEEQGQPFENIERLKLPAKDGKMRLTDVANTKQLLRIIQSVPSPNAEPFKQWLAQVGSERLDEIANPELAIERSIETYRKKGYSEEWITQRIRSIETRKDLTAEWKRSGVKEGKEYAILTNEISKAWSGKSVKEYKEYKGLKKEGLRDNMTNIELILNMLAEASTTEISKTENPEGFKESKNVAIRGGNIAGNARHELEENTGRKVVNKSNAKDKKLLGK</sequence>
<evidence type="ECO:0000313" key="4">
    <source>
        <dbReference type="EMBL" id="SFL72450.1"/>
    </source>
</evidence>
<reference evidence="3 5" key="1">
    <citation type="journal article" date="2016" name="Genome Announc.">
        <title>Draft Genome Sequence of the Rumen Methanogen Methanobrevibacter olleyae YLM1.</title>
        <authorList>
            <person name="Kelly W.J."/>
            <person name="Li D."/>
            <person name="Lambie S.C."/>
            <person name="Cox F."/>
            <person name="Attwood G.T."/>
            <person name="Altermann E."/>
            <person name="Leahy S.C."/>
        </authorList>
    </citation>
    <scope>NUCLEOTIDE SEQUENCE [LARGE SCALE GENOMIC DNA]</scope>
    <source>
        <strain evidence="3 5">YLM1</strain>
    </source>
</reference>
<reference evidence="5" key="2">
    <citation type="submission" date="2016-02" db="EMBL/GenBank/DDBJ databases">
        <title>The draft genome sequence of the rumen methanogen Methanobrevibacter olleyae YLM1.</title>
        <authorList>
            <consortium name="New Zealand Agricultural Greenhouse Gas Research Centre/Pastoral Greenhouse Gas Research Consortium"/>
            <person name="Kelly W.J."/>
            <person name="Li D."/>
            <person name="Lambie S.C."/>
            <person name="Attwood G.T."/>
            <person name="Altermann E."/>
            <person name="Leahy S.C."/>
        </authorList>
    </citation>
    <scope>NUCLEOTIDE SEQUENCE [LARGE SCALE GENOMIC DNA]</scope>
    <source>
        <strain evidence="5">YLM1</strain>
    </source>
</reference>
<dbReference type="EMBL" id="CP014265">
    <property type="protein sequence ID" value="AMK15183.1"/>
    <property type="molecule type" value="Genomic_DNA"/>
</dbReference>
<evidence type="ECO:0000259" key="2">
    <source>
        <dbReference type="PROSITE" id="PS51750"/>
    </source>
</evidence>
<dbReference type="Pfam" id="PF02498">
    <property type="entry name" value="Bro-N"/>
    <property type="match status" value="1"/>
</dbReference>
<name>A0A126QYE9_METOL</name>
<dbReference type="Proteomes" id="UP000183442">
    <property type="component" value="Unassembled WGS sequence"/>
</dbReference>
<feature type="domain" description="Bro-N" evidence="2">
    <location>
        <begin position="8"/>
        <end position="126"/>
    </location>
</feature>
<dbReference type="PROSITE" id="PS51750">
    <property type="entry name" value="BRO_N"/>
    <property type="match status" value="1"/>
</dbReference>
<feature type="compositionally biased region" description="Basic and acidic residues" evidence="1">
    <location>
        <begin position="269"/>
        <end position="278"/>
    </location>
</feature>
<dbReference type="Proteomes" id="UP000066376">
    <property type="component" value="Chromosome"/>
</dbReference>
<keyword evidence="5" id="KW-1185">Reference proteome</keyword>
<dbReference type="AlphaFoldDB" id="A0A126QYE9"/>
<organism evidence="3 5">
    <name type="scientific">Methanobrevibacter olleyae</name>
    <dbReference type="NCBI Taxonomy" id="294671"/>
    <lineage>
        <taxon>Archaea</taxon>
        <taxon>Methanobacteriati</taxon>
        <taxon>Methanobacteriota</taxon>
        <taxon>Methanomada group</taxon>
        <taxon>Methanobacteria</taxon>
        <taxon>Methanobacteriales</taxon>
        <taxon>Methanobacteriaceae</taxon>
        <taxon>Methanobrevibacter</taxon>
    </lineage>
</organism>
<evidence type="ECO:0000256" key="1">
    <source>
        <dbReference type="SAM" id="MobiDB-lite"/>
    </source>
</evidence>
<dbReference type="STRING" id="294671.YLM1_0626"/>
<gene>
    <name evidence="4" type="ORF">SAMN02910297_01609</name>
    <name evidence="3" type="ORF">YLM1_0626</name>
</gene>
<evidence type="ECO:0000313" key="3">
    <source>
        <dbReference type="EMBL" id="AMK15183.1"/>
    </source>
</evidence>
<evidence type="ECO:0000313" key="6">
    <source>
        <dbReference type="Proteomes" id="UP000183442"/>
    </source>
</evidence>
<reference evidence="6" key="4">
    <citation type="submission" date="2016-10" db="EMBL/GenBank/DDBJ databases">
        <authorList>
            <person name="Varghese N."/>
        </authorList>
    </citation>
    <scope>NUCLEOTIDE SEQUENCE [LARGE SCALE GENOMIC DNA]</scope>
    <source>
        <strain evidence="6">DSM 16632</strain>
    </source>
</reference>
<proteinExistence type="predicted"/>
<evidence type="ECO:0000313" key="5">
    <source>
        <dbReference type="Proteomes" id="UP000066376"/>
    </source>
</evidence>
<accession>A0A126QYE9</accession>
<dbReference type="PATRIC" id="fig|294671.3.peg.650"/>
<protein>
    <submittedName>
        <fullName evidence="4">BRO family, N-terminal domain</fullName>
    </submittedName>
</protein>
<dbReference type="InterPro" id="IPR003497">
    <property type="entry name" value="BRO_N_domain"/>
</dbReference>
<dbReference type="EMBL" id="FOTL01000031">
    <property type="protein sequence ID" value="SFL72450.1"/>
    <property type="molecule type" value="Genomic_DNA"/>
</dbReference>
<dbReference type="KEGG" id="mol:YLM1_0626"/>
<dbReference type="SMART" id="SM01040">
    <property type="entry name" value="Bro-N"/>
    <property type="match status" value="1"/>
</dbReference>
<feature type="compositionally biased region" description="Basic and acidic residues" evidence="1">
    <location>
        <begin position="252"/>
        <end position="261"/>
    </location>
</feature>